<reference evidence="2 3" key="1">
    <citation type="submission" date="2018-05" db="EMBL/GenBank/DDBJ databases">
        <title>Genome of Sphingosinicella humi QZX222.</title>
        <authorList>
            <person name="Qiao Z."/>
            <person name="Wang G."/>
        </authorList>
    </citation>
    <scope>NUCLEOTIDE SEQUENCE [LARGE SCALE GENOMIC DNA]</scope>
    <source>
        <strain evidence="2 3">QZX222</strain>
    </source>
</reference>
<evidence type="ECO:0000313" key="3">
    <source>
        <dbReference type="Proteomes" id="UP000245916"/>
    </source>
</evidence>
<gene>
    <name evidence="2" type="ORF">DF286_09960</name>
</gene>
<dbReference type="EMBL" id="QFFF01000001">
    <property type="protein sequence ID" value="PWG03153.1"/>
    <property type="molecule type" value="Genomic_DNA"/>
</dbReference>
<evidence type="ECO:0000313" key="2">
    <source>
        <dbReference type="EMBL" id="PWG03153.1"/>
    </source>
</evidence>
<evidence type="ECO:0000259" key="1">
    <source>
        <dbReference type="Pfam" id="PF13441"/>
    </source>
</evidence>
<accession>A0A2U2J484</accession>
<dbReference type="Proteomes" id="UP000245916">
    <property type="component" value="Unassembled WGS sequence"/>
</dbReference>
<dbReference type="Pfam" id="PF13441">
    <property type="entry name" value="Gly-zipper_YMGG"/>
    <property type="match status" value="1"/>
</dbReference>
<dbReference type="InterPro" id="IPR027367">
    <property type="entry name" value="Gly-zipper_YMGG"/>
</dbReference>
<keyword evidence="3" id="KW-1185">Reference proteome</keyword>
<proteinExistence type="predicted"/>
<name>A0A2U2J484_9SPHN</name>
<protein>
    <recommendedName>
        <fullName evidence="1">YMGG-like Gly-zipper domain-containing protein</fullName>
    </recommendedName>
</protein>
<organism evidence="2 3">
    <name type="scientific">Allosphingosinicella humi</name>
    <dbReference type="NCBI Taxonomy" id="2068657"/>
    <lineage>
        <taxon>Bacteria</taxon>
        <taxon>Pseudomonadati</taxon>
        <taxon>Pseudomonadota</taxon>
        <taxon>Alphaproteobacteria</taxon>
        <taxon>Sphingomonadales</taxon>
        <taxon>Sphingomonadaceae</taxon>
        <taxon>Allosphingosinicella</taxon>
    </lineage>
</organism>
<sequence>MMGIVLAAGLSLGACTTYDRYGYDNNRDIRDAATGAAVGAAVGAGVGAVVDGLDPLEGAAGGAVIGGIVGAIASDSNPGWYRDERGDCFYVDRSGRRVYDYDRRC</sequence>
<feature type="domain" description="YMGG-like Gly-zipper" evidence="1">
    <location>
        <begin position="31"/>
        <end position="74"/>
    </location>
</feature>
<dbReference type="AlphaFoldDB" id="A0A2U2J484"/>
<comment type="caution">
    <text evidence="2">The sequence shown here is derived from an EMBL/GenBank/DDBJ whole genome shotgun (WGS) entry which is preliminary data.</text>
</comment>